<dbReference type="GO" id="GO:0046872">
    <property type="term" value="F:metal ion binding"/>
    <property type="evidence" value="ECO:0007669"/>
    <property type="project" value="UniProtKB-KW"/>
</dbReference>
<feature type="transmembrane region" description="Helical" evidence="12">
    <location>
        <begin position="360"/>
        <end position="379"/>
    </location>
</feature>
<name>A0A1R0GLK5_9FUNG</name>
<evidence type="ECO:0000256" key="1">
    <source>
        <dbReference type="ARBA" id="ARBA00004141"/>
    </source>
</evidence>
<dbReference type="InterPro" id="IPR036400">
    <property type="entry name" value="Cyt_B5-like_heme/steroid_sf"/>
</dbReference>
<dbReference type="Proteomes" id="UP000187455">
    <property type="component" value="Unassembled WGS sequence"/>
</dbReference>
<evidence type="ECO:0000256" key="5">
    <source>
        <dbReference type="ARBA" id="ARBA00022692"/>
    </source>
</evidence>
<dbReference type="PROSITE" id="PS50255">
    <property type="entry name" value="CYTOCHROME_B5_2"/>
    <property type="match status" value="1"/>
</dbReference>
<dbReference type="PANTHER" id="PTHR19353:SF30">
    <property type="entry name" value="DELTA 8-(E)-SPHINGOLIPID DESATURASE"/>
    <property type="match status" value="1"/>
</dbReference>
<keyword evidence="10" id="KW-0443">Lipid metabolism</keyword>
<keyword evidence="11 12" id="KW-0472">Membrane</keyword>
<dbReference type="GO" id="GO:0016717">
    <property type="term" value="F:oxidoreductase activity, acting on paired donors, with oxidation of a pair of donors resulting in the reduction of molecular oxygen to two molecules of water"/>
    <property type="evidence" value="ECO:0007669"/>
    <property type="project" value="TreeGrafter"/>
</dbReference>
<reference evidence="14 15" key="1">
    <citation type="journal article" date="2016" name="Mol. Biol. Evol.">
        <title>Genome-Wide Survey of Gut Fungi (Harpellales) Reveals the First Horizontally Transferred Ubiquitin Gene from a Mosquito Host.</title>
        <authorList>
            <person name="Wang Y."/>
            <person name="White M.M."/>
            <person name="Kvist S."/>
            <person name="Moncalvo J.M."/>
        </authorList>
    </citation>
    <scope>NUCLEOTIDE SEQUENCE [LARGE SCALE GENOMIC DNA]</scope>
    <source>
        <strain evidence="14 15">ALG-7-W6</strain>
    </source>
</reference>
<dbReference type="GO" id="GO:0016020">
    <property type="term" value="C:membrane"/>
    <property type="evidence" value="ECO:0007669"/>
    <property type="project" value="UniProtKB-SubCell"/>
</dbReference>
<keyword evidence="7 12" id="KW-1133">Transmembrane helix</keyword>
<dbReference type="InterPro" id="IPR012171">
    <property type="entry name" value="Fatty_acid_desaturase"/>
</dbReference>
<evidence type="ECO:0000256" key="7">
    <source>
        <dbReference type="ARBA" id="ARBA00022989"/>
    </source>
</evidence>
<keyword evidence="9" id="KW-0408">Iron</keyword>
<keyword evidence="5 12" id="KW-0812">Transmembrane</keyword>
<evidence type="ECO:0000313" key="14">
    <source>
        <dbReference type="EMBL" id="OLY77775.1"/>
    </source>
</evidence>
<proteinExistence type="inferred from homology"/>
<dbReference type="Gene3D" id="3.10.120.10">
    <property type="entry name" value="Cytochrome b5-like heme/steroid binding domain"/>
    <property type="match status" value="1"/>
</dbReference>
<feature type="domain" description="Cytochrome b5 heme-binding" evidence="13">
    <location>
        <begin position="24"/>
        <end position="100"/>
    </location>
</feature>
<comment type="subcellular location">
    <subcellularLocation>
        <location evidence="1">Membrane</location>
        <topology evidence="1">Multi-pass membrane protein</topology>
    </subcellularLocation>
</comment>
<dbReference type="SMART" id="SM01117">
    <property type="entry name" value="Cyt-b5"/>
    <property type="match status" value="1"/>
</dbReference>
<evidence type="ECO:0000256" key="4">
    <source>
        <dbReference type="ARBA" id="ARBA00022617"/>
    </source>
</evidence>
<sequence length="488" mass="56556">MSSQSEQSPKGSWEVPRLKTKKILPSYTKDEIRERIIKNELLVVIDGYVLKLNNMIKHHPGGELALYHAIGKDASDEMHAMHPDWVFEGRADKYIVAKYLKQDESKSFVEDIPLPYSKPTPADKYMYGDQKFDYPAIRADYYSLFEKLRKEGLFECDYSNYAIEISRWLLFVVGMFSFILIGEPSTLKCFASALCTAALWHQAVFTAHDLGHSAVTANRSLDTFMGILLGDFIGGLSVGWWKKSHNVHHIVTNQPENDSDIQHLPFFAISPIFYEGNLFSTYYNRQLVFDQFCKAIVVLQDKMYYIIMLFGRFNLYVLSWQHVLLDSDSMNPVIEATCLSLFWVWYGWLLSHLPSKKLMFLHFFVSNAFTAILHIQITLSHFGMPVHSPDPENECFAARQIRTSLDVICPSFLDWFHGGLQFQIEHHLFPRLPRHNLRLVRPHVIELCKKHNLVYCEDYFLGANIFTIKKLNETAQMIKSMIIAEQKL</sequence>
<feature type="transmembrane region" description="Helical" evidence="12">
    <location>
        <begin position="329"/>
        <end position="348"/>
    </location>
</feature>
<dbReference type="STRING" id="133383.A0A1R0GLK5"/>
<dbReference type="Pfam" id="PF00487">
    <property type="entry name" value="FA_desaturase"/>
    <property type="match status" value="1"/>
</dbReference>
<accession>A0A1R0GLK5</accession>
<keyword evidence="6" id="KW-0479">Metal-binding</keyword>
<keyword evidence="4" id="KW-0349">Heme</keyword>
<dbReference type="OrthoDB" id="260091at2759"/>
<dbReference type="CDD" id="cd03506">
    <property type="entry name" value="Delta6-FADS-like"/>
    <property type="match status" value="1"/>
</dbReference>
<evidence type="ECO:0000256" key="8">
    <source>
        <dbReference type="ARBA" id="ARBA00023002"/>
    </source>
</evidence>
<evidence type="ECO:0000256" key="6">
    <source>
        <dbReference type="ARBA" id="ARBA00022723"/>
    </source>
</evidence>
<dbReference type="PANTHER" id="PTHR19353">
    <property type="entry name" value="FATTY ACID DESATURASE 2"/>
    <property type="match status" value="1"/>
</dbReference>
<protein>
    <submittedName>
        <fullName evidence="14">Delta(8)-fatty-acid desaturase</fullName>
    </submittedName>
</protein>
<dbReference type="InterPro" id="IPR001199">
    <property type="entry name" value="Cyt_B5-like_heme/steroid-bd"/>
</dbReference>
<evidence type="ECO:0000259" key="13">
    <source>
        <dbReference type="PROSITE" id="PS50255"/>
    </source>
</evidence>
<dbReference type="InterPro" id="IPR005804">
    <property type="entry name" value="FA_desaturase_dom"/>
</dbReference>
<evidence type="ECO:0000256" key="2">
    <source>
        <dbReference type="ARBA" id="ARBA00005189"/>
    </source>
</evidence>
<dbReference type="GO" id="GO:0006629">
    <property type="term" value="P:lipid metabolic process"/>
    <property type="evidence" value="ECO:0007669"/>
    <property type="project" value="UniProtKB-KW"/>
</dbReference>
<keyword evidence="8" id="KW-0560">Oxidoreductase</keyword>
<comment type="similarity">
    <text evidence="3">Belongs to the fatty acid desaturase type 1 family.</text>
</comment>
<dbReference type="SUPFAM" id="SSF55856">
    <property type="entry name" value="Cytochrome b5-like heme/steroid binding domain"/>
    <property type="match status" value="1"/>
</dbReference>
<dbReference type="EMBL" id="LSSL01007679">
    <property type="protein sequence ID" value="OLY77775.1"/>
    <property type="molecule type" value="Genomic_DNA"/>
</dbReference>
<dbReference type="AlphaFoldDB" id="A0A1R0GLK5"/>
<dbReference type="PIRSF" id="PIRSF015921">
    <property type="entry name" value="FA_sphinglp_des"/>
    <property type="match status" value="1"/>
</dbReference>
<feature type="transmembrane region" description="Helical" evidence="12">
    <location>
        <begin position="304"/>
        <end position="323"/>
    </location>
</feature>
<evidence type="ECO:0000256" key="9">
    <source>
        <dbReference type="ARBA" id="ARBA00023004"/>
    </source>
</evidence>
<dbReference type="Pfam" id="PF00173">
    <property type="entry name" value="Cyt-b5"/>
    <property type="match status" value="1"/>
</dbReference>
<evidence type="ECO:0000313" key="15">
    <source>
        <dbReference type="Proteomes" id="UP000187455"/>
    </source>
</evidence>
<evidence type="ECO:0000256" key="10">
    <source>
        <dbReference type="ARBA" id="ARBA00023098"/>
    </source>
</evidence>
<evidence type="ECO:0000256" key="3">
    <source>
        <dbReference type="ARBA" id="ARBA00009295"/>
    </source>
</evidence>
<keyword evidence="15" id="KW-1185">Reference proteome</keyword>
<organism evidence="14 15">
    <name type="scientific">Smittium mucronatum</name>
    <dbReference type="NCBI Taxonomy" id="133383"/>
    <lineage>
        <taxon>Eukaryota</taxon>
        <taxon>Fungi</taxon>
        <taxon>Fungi incertae sedis</taxon>
        <taxon>Zoopagomycota</taxon>
        <taxon>Kickxellomycotina</taxon>
        <taxon>Harpellomycetes</taxon>
        <taxon>Harpellales</taxon>
        <taxon>Legeriomycetaceae</taxon>
        <taxon>Smittium</taxon>
    </lineage>
</organism>
<gene>
    <name evidence="14" type="ORF">AYI68_g8188</name>
</gene>
<comment type="caution">
    <text evidence="14">The sequence shown here is derived from an EMBL/GenBank/DDBJ whole genome shotgun (WGS) entry which is preliminary data.</text>
</comment>
<comment type="pathway">
    <text evidence="2">Lipid metabolism.</text>
</comment>
<evidence type="ECO:0000256" key="12">
    <source>
        <dbReference type="SAM" id="Phobius"/>
    </source>
</evidence>
<evidence type="ECO:0000256" key="11">
    <source>
        <dbReference type="ARBA" id="ARBA00023136"/>
    </source>
</evidence>